<evidence type="ECO:0000313" key="1">
    <source>
        <dbReference type="EMBL" id="CAI0380084.1"/>
    </source>
</evidence>
<proteinExistence type="predicted"/>
<reference evidence="1" key="1">
    <citation type="submission" date="2022-08" db="EMBL/GenBank/DDBJ databases">
        <authorList>
            <person name="Gutierrez-Valencia J."/>
        </authorList>
    </citation>
    <scope>NUCLEOTIDE SEQUENCE</scope>
</reference>
<name>A0AAV0H469_9ROSI</name>
<dbReference type="AlphaFoldDB" id="A0AAV0H469"/>
<gene>
    <name evidence="1" type="ORF">LITE_LOCUS2517</name>
</gene>
<keyword evidence="2" id="KW-1185">Reference proteome</keyword>
<evidence type="ECO:0000313" key="2">
    <source>
        <dbReference type="Proteomes" id="UP001154282"/>
    </source>
</evidence>
<accession>A0AAV0H469</accession>
<organism evidence="1 2">
    <name type="scientific">Linum tenue</name>
    <dbReference type="NCBI Taxonomy" id="586396"/>
    <lineage>
        <taxon>Eukaryota</taxon>
        <taxon>Viridiplantae</taxon>
        <taxon>Streptophyta</taxon>
        <taxon>Embryophyta</taxon>
        <taxon>Tracheophyta</taxon>
        <taxon>Spermatophyta</taxon>
        <taxon>Magnoliopsida</taxon>
        <taxon>eudicotyledons</taxon>
        <taxon>Gunneridae</taxon>
        <taxon>Pentapetalae</taxon>
        <taxon>rosids</taxon>
        <taxon>fabids</taxon>
        <taxon>Malpighiales</taxon>
        <taxon>Linaceae</taxon>
        <taxon>Linum</taxon>
    </lineage>
</organism>
<dbReference type="EMBL" id="CAMGYJ010000002">
    <property type="protein sequence ID" value="CAI0380084.1"/>
    <property type="molecule type" value="Genomic_DNA"/>
</dbReference>
<comment type="caution">
    <text evidence="1">The sequence shown here is derived from an EMBL/GenBank/DDBJ whole genome shotgun (WGS) entry which is preliminary data.</text>
</comment>
<sequence>MPLCSCLSRLLPLNLPAEFSTSQFERLINRSASVLISPLERSLVVIFQLLKGTIFSWANRRTGSGQDKKRAP</sequence>
<dbReference type="Proteomes" id="UP001154282">
    <property type="component" value="Unassembled WGS sequence"/>
</dbReference>
<protein>
    <submittedName>
        <fullName evidence="1">Uncharacterized protein</fullName>
    </submittedName>
</protein>